<name>A0A318E2E3_9GAMM</name>
<dbReference type="OrthoDB" id="166264at2"/>
<dbReference type="PANTHER" id="PTHR30154:SF17">
    <property type="entry name" value="DNA-BINDING TRANSCRIPTIONAL ACTIVATOR DECR"/>
    <property type="match status" value="1"/>
</dbReference>
<feature type="domain" description="HTH asnC-type" evidence="4">
    <location>
        <begin position="5"/>
        <end position="66"/>
    </location>
</feature>
<dbReference type="PROSITE" id="PS50956">
    <property type="entry name" value="HTH_ASNC_2"/>
    <property type="match status" value="1"/>
</dbReference>
<keyword evidence="2" id="KW-0238">DNA-binding</keyword>
<dbReference type="PANTHER" id="PTHR30154">
    <property type="entry name" value="LEUCINE-RESPONSIVE REGULATORY PROTEIN"/>
    <property type="match status" value="1"/>
</dbReference>
<dbReference type="PRINTS" id="PR00033">
    <property type="entry name" value="HTHASNC"/>
</dbReference>
<dbReference type="Gene3D" id="3.30.70.920">
    <property type="match status" value="1"/>
</dbReference>
<dbReference type="InterPro" id="IPR036390">
    <property type="entry name" value="WH_DNA-bd_sf"/>
</dbReference>
<dbReference type="GO" id="GO:0043200">
    <property type="term" value="P:response to amino acid"/>
    <property type="evidence" value="ECO:0007669"/>
    <property type="project" value="TreeGrafter"/>
</dbReference>
<accession>A0A318E2E3</accession>
<dbReference type="GO" id="GO:0043565">
    <property type="term" value="F:sequence-specific DNA binding"/>
    <property type="evidence" value="ECO:0007669"/>
    <property type="project" value="InterPro"/>
</dbReference>
<keyword evidence="3" id="KW-0804">Transcription</keyword>
<dbReference type="InterPro" id="IPR019888">
    <property type="entry name" value="Tscrpt_reg_AsnC-like"/>
</dbReference>
<dbReference type="Pfam" id="PF01037">
    <property type="entry name" value="AsnC_trans_reg"/>
    <property type="match status" value="1"/>
</dbReference>
<dbReference type="GO" id="GO:0005829">
    <property type="term" value="C:cytosol"/>
    <property type="evidence" value="ECO:0007669"/>
    <property type="project" value="TreeGrafter"/>
</dbReference>
<gene>
    <name evidence="5" type="ORF">C8D93_11029</name>
</gene>
<dbReference type="EMBL" id="QICN01000010">
    <property type="protein sequence ID" value="PXV65211.1"/>
    <property type="molecule type" value="Genomic_DNA"/>
</dbReference>
<dbReference type="Gene3D" id="1.10.10.10">
    <property type="entry name" value="Winged helix-like DNA-binding domain superfamily/Winged helix DNA-binding domain"/>
    <property type="match status" value="1"/>
</dbReference>
<organism evidence="5 6">
    <name type="scientific">Sinimarinibacterium flocculans</name>
    <dbReference type="NCBI Taxonomy" id="985250"/>
    <lineage>
        <taxon>Bacteria</taxon>
        <taxon>Pseudomonadati</taxon>
        <taxon>Pseudomonadota</taxon>
        <taxon>Gammaproteobacteria</taxon>
        <taxon>Nevskiales</taxon>
        <taxon>Nevskiaceae</taxon>
        <taxon>Sinimarinibacterium</taxon>
    </lineage>
</organism>
<dbReference type="Pfam" id="PF13404">
    <property type="entry name" value="HTH_AsnC-type"/>
    <property type="match status" value="1"/>
</dbReference>
<sequence>MDQELDALDVRILDLLQRDASLPIAEIAEQAASSRTVVWRRIQRLLDTGVIRGRVAVLDHRKVGLGVMVISHVKMARHGRDVLPNFLAAVKLFPQVIECHTLMGDVDFLLKILVGSIEEYEQFFWQKLSKIEGVQEISSSISMSQTVNTTRLPLRVGRVKE</sequence>
<dbReference type="Proteomes" id="UP000248330">
    <property type="component" value="Unassembled WGS sequence"/>
</dbReference>
<dbReference type="InterPro" id="IPR000485">
    <property type="entry name" value="AsnC-type_HTH_dom"/>
</dbReference>
<dbReference type="SUPFAM" id="SSF46785">
    <property type="entry name" value="Winged helix' DNA-binding domain"/>
    <property type="match status" value="1"/>
</dbReference>
<dbReference type="InterPro" id="IPR019887">
    <property type="entry name" value="Tscrpt_reg_AsnC/Lrp_C"/>
</dbReference>
<dbReference type="SMART" id="SM00344">
    <property type="entry name" value="HTH_ASNC"/>
    <property type="match status" value="1"/>
</dbReference>
<evidence type="ECO:0000256" key="1">
    <source>
        <dbReference type="ARBA" id="ARBA00023015"/>
    </source>
</evidence>
<comment type="caution">
    <text evidence="5">The sequence shown here is derived from an EMBL/GenBank/DDBJ whole genome shotgun (WGS) entry which is preliminary data.</text>
</comment>
<evidence type="ECO:0000259" key="4">
    <source>
        <dbReference type="PROSITE" id="PS50956"/>
    </source>
</evidence>
<protein>
    <submittedName>
        <fullName evidence="5">AsnC family transcriptional regulator</fullName>
    </submittedName>
</protein>
<evidence type="ECO:0000256" key="2">
    <source>
        <dbReference type="ARBA" id="ARBA00023125"/>
    </source>
</evidence>
<keyword evidence="1" id="KW-0805">Transcription regulation</keyword>
<reference evidence="5 6" key="1">
    <citation type="submission" date="2018-04" db="EMBL/GenBank/DDBJ databases">
        <title>Genomic Encyclopedia of Type Strains, Phase IV (KMG-IV): sequencing the most valuable type-strain genomes for metagenomic binning, comparative biology and taxonomic classification.</title>
        <authorList>
            <person name="Goeker M."/>
        </authorList>
    </citation>
    <scope>NUCLEOTIDE SEQUENCE [LARGE SCALE GENOMIC DNA]</scope>
    <source>
        <strain evidence="5 6">DSM 104150</strain>
    </source>
</reference>
<dbReference type="SUPFAM" id="SSF54909">
    <property type="entry name" value="Dimeric alpha+beta barrel"/>
    <property type="match status" value="1"/>
</dbReference>
<evidence type="ECO:0000313" key="5">
    <source>
        <dbReference type="EMBL" id="PXV65211.1"/>
    </source>
</evidence>
<keyword evidence="6" id="KW-1185">Reference proteome</keyword>
<evidence type="ECO:0000313" key="6">
    <source>
        <dbReference type="Proteomes" id="UP000248330"/>
    </source>
</evidence>
<dbReference type="AlphaFoldDB" id="A0A318E2E3"/>
<proteinExistence type="predicted"/>
<dbReference type="RefSeq" id="WP_110266255.1">
    <property type="nucleotide sequence ID" value="NZ_CAKZQT010000018.1"/>
</dbReference>
<dbReference type="InterPro" id="IPR036388">
    <property type="entry name" value="WH-like_DNA-bd_sf"/>
</dbReference>
<dbReference type="InterPro" id="IPR011008">
    <property type="entry name" value="Dimeric_a/b-barrel"/>
</dbReference>
<evidence type="ECO:0000256" key="3">
    <source>
        <dbReference type="ARBA" id="ARBA00023163"/>
    </source>
</evidence>